<dbReference type="EMBL" id="MRZV01000053">
    <property type="protein sequence ID" value="PIK60567.1"/>
    <property type="molecule type" value="Genomic_DNA"/>
</dbReference>
<proteinExistence type="predicted"/>
<dbReference type="GO" id="GO:0003735">
    <property type="term" value="F:structural constituent of ribosome"/>
    <property type="evidence" value="ECO:0007669"/>
    <property type="project" value="TreeGrafter"/>
</dbReference>
<dbReference type="InterPro" id="IPR016576">
    <property type="entry name" value="Ribosomal_mL63"/>
</dbReference>
<evidence type="ECO:0000313" key="2">
    <source>
        <dbReference type="Proteomes" id="UP000230750"/>
    </source>
</evidence>
<dbReference type="Pfam" id="PF14978">
    <property type="entry name" value="MRP-63"/>
    <property type="match status" value="1"/>
</dbReference>
<dbReference type="GO" id="GO:0005761">
    <property type="term" value="C:mitochondrial ribosome"/>
    <property type="evidence" value="ECO:0007669"/>
    <property type="project" value="InterPro"/>
</dbReference>
<keyword evidence="2" id="KW-1185">Reference proteome</keyword>
<gene>
    <name evidence="1" type="ORF">BSL78_02503</name>
</gene>
<reference evidence="1 2" key="1">
    <citation type="journal article" date="2017" name="PLoS Biol.">
        <title>The sea cucumber genome provides insights into morphological evolution and visceral regeneration.</title>
        <authorList>
            <person name="Zhang X."/>
            <person name="Sun L."/>
            <person name="Yuan J."/>
            <person name="Sun Y."/>
            <person name="Gao Y."/>
            <person name="Zhang L."/>
            <person name="Li S."/>
            <person name="Dai H."/>
            <person name="Hamel J.F."/>
            <person name="Liu C."/>
            <person name="Yu Y."/>
            <person name="Liu S."/>
            <person name="Lin W."/>
            <person name="Guo K."/>
            <person name="Jin S."/>
            <person name="Xu P."/>
            <person name="Storey K.B."/>
            <person name="Huan P."/>
            <person name="Zhang T."/>
            <person name="Zhou Y."/>
            <person name="Zhang J."/>
            <person name="Lin C."/>
            <person name="Li X."/>
            <person name="Xing L."/>
            <person name="Huo D."/>
            <person name="Sun M."/>
            <person name="Wang L."/>
            <person name="Mercier A."/>
            <person name="Li F."/>
            <person name="Yang H."/>
            <person name="Xiang J."/>
        </authorList>
    </citation>
    <scope>NUCLEOTIDE SEQUENCE [LARGE SCALE GENOMIC DNA]</scope>
    <source>
        <strain evidence="1">Shaxun</strain>
        <tissue evidence="1">Muscle</tissue>
    </source>
</reference>
<name>A0A2G8LJY1_STIJA</name>
<dbReference type="GO" id="GO:0032543">
    <property type="term" value="P:mitochondrial translation"/>
    <property type="evidence" value="ECO:0007669"/>
    <property type="project" value="TreeGrafter"/>
</dbReference>
<organism evidence="1 2">
    <name type="scientific">Stichopus japonicus</name>
    <name type="common">Sea cucumber</name>
    <dbReference type="NCBI Taxonomy" id="307972"/>
    <lineage>
        <taxon>Eukaryota</taxon>
        <taxon>Metazoa</taxon>
        <taxon>Echinodermata</taxon>
        <taxon>Eleutherozoa</taxon>
        <taxon>Echinozoa</taxon>
        <taxon>Holothuroidea</taxon>
        <taxon>Aspidochirotacea</taxon>
        <taxon>Aspidochirotida</taxon>
        <taxon>Stichopodidae</taxon>
        <taxon>Apostichopus</taxon>
    </lineage>
</organism>
<dbReference type="PANTHER" id="PTHR14520">
    <property type="entry name" value="MITOCHONDRIAL RIBOSOMAL PROTEIN 63"/>
    <property type="match status" value="1"/>
</dbReference>
<comment type="caution">
    <text evidence="1">The sequence shown here is derived from an EMBL/GenBank/DDBJ whole genome shotgun (WGS) entry which is preliminary data.</text>
</comment>
<dbReference type="OrthoDB" id="6019958at2759"/>
<sequence>MVGKHRRYRHVTDSMLANMQKRLAIEQENARHLSTPYLSKEESFRHMWPLKAAKTDAFMKEKYFAKVKPHKTMEEHLAFLKTTRTW</sequence>
<protein>
    <submittedName>
        <fullName evidence="1">Uncharacterized protein</fullName>
    </submittedName>
</protein>
<dbReference type="AlphaFoldDB" id="A0A2G8LJY1"/>
<dbReference type="PANTHER" id="PTHR14520:SF4">
    <property type="entry name" value="LARGE RIBOSOMAL SUBUNIT PROTEIN ML63"/>
    <property type="match status" value="1"/>
</dbReference>
<accession>A0A2G8LJY1</accession>
<dbReference type="Proteomes" id="UP000230750">
    <property type="component" value="Unassembled WGS sequence"/>
</dbReference>
<evidence type="ECO:0000313" key="1">
    <source>
        <dbReference type="EMBL" id="PIK60567.1"/>
    </source>
</evidence>